<evidence type="ECO:0000259" key="20">
    <source>
        <dbReference type="PROSITE" id="PS50857"/>
    </source>
</evidence>
<gene>
    <name evidence="22" type="ORF">sS8_0940</name>
</gene>
<proteinExistence type="inferred from homology"/>
<dbReference type="InterPro" id="IPR036257">
    <property type="entry name" value="Cyt_c_oxidase_su2_TM_sf"/>
</dbReference>
<feature type="domain" description="Cytochrome c" evidence="21">
    <location>
        <begin position="239"/>
        <end position="330"/>
    </location>
</feature>
<dbReference type="InterPro" id="IPR014222">
    <property type="entry name" value="Cyt_c_oxidase_su2"/>
</dbReference>
<evidence type="ECO:0000256" key="18">
    <source>
        <dbReference type="PROSITE-ProRule" id="PRU00433"/>
    </source>
</evidence>
<feature type="transmembrane region" description="Helical" evidence="19">
    <location>
        <begin position="37"/>
        <end position="59"/>
    </location>
</feature>
<dbReference type="OrthoDB" id="9781261at2"/>
<dbReference type="SUPFAM" id="SSF46626">
    <property type="entry name" value="Cytochrome c"/>
    <property type="match status" value="1"/>
</dbReference>
<accession>A0A250KMN6</accession>
<sequence>MKRVVLPIFVLLFGGCSGVQDATNPVSPQARMLADLWWAMCIVATLILLAVMVALLTGVWRSRGRRGEAPLNRRQSRNLVLAGGVTLPAIVLPMVLISSVTIHGKLASGPPDDALTVEVIGRRWWWEIRYLDKGNRAVAVTANEIHIPVGRPVKFLLRSRDVIHSFWVPNLAGKVDLIPGQTNTAWLTADRAGAFRGQCAEFCGVQHTNMAFWVVAEPPEIFSNWLARESGPAIEPLDPVVARGQQVFLSSACTMCHAIRGTAARGQVAPDLTHLASRRTLAAGILPNNRGNLAGWILDPQHIKPGNRMPPINFDADSLHPLLSYLESLR</sequence>
<evidence type="ECO:0000256" key="14">
    <source>
        <dbReference type="ARBA" id="ARBA00023136"/>
    </source>
</evidence>
<dbReference type="NCBIfam" id="TIGR02866">
    <property type="entry name" value="CoxB"/>
    <property type="match status" value="1"/>
</dbReference>
<keyword evidence="23" id="KW-1185">Reference proteome</keyword>
<protein>
    <recommendedName>
        <fullName evidence="3">cytochrome-c oxidase</fullName>
        <ecNumber evidence="3">7.1.1.9</ecNumber>
    </recommendedName>
    <alternativeName>
        <fullName evidence="16">Cytochrome aa3 subunit 2</fullName>
    </alternativeName>
</protein>
<dbReference type="InterPro" id="IPR001505">
    <property type="entry name" value="Copper_CuA"/>
</dbReference>
<keyword evidence="9" id="KW-1278">Translocase</keyword>
<name>A0A250KMN6_9GAMM</name>
<dbReference type="CDD" id="cd04213">
    <property type="entry name" value="CuRO_CcO_Caa3_II"/>
    <property type="match status" value="1"/>
</dbReference>
<dbReference type="GO" id="GO:0020037">
    <property type="term" value="F:heme binding"/>
    <property type="evidence" value="ECO:0007669"/>
    <property type="project" value="InterPro"/>
</dbReference>
<evidence type="ECO:0000256" key="15">
    <source>
        <dbReference type="ARBA" id="ARBA00024688"/>
    </source>
</evidence>
<dbReference type="PANTHER" id="PTHR22888">
    <property type="entry name" value="CYTOCHROME C OXIDASE, SUBUNIT II"/>
    <property type="match status" value="1"/>
</dbReference>
<dbReference type="PANTHER" id="PTHR22888:SF9">
    <property type="entry name" value="CYTOCHROME C OXIDASE SUBUNIT 2"/>
    <property type="match status" value="1"/>
</dbReference>
<dbReference type="InterPro" id="IPR034236">
    <property type="entry name" value="CuRO_CcO_Caa3_II"/>
</dbReference>
<evidence type="ECO:0000256" key="6">
    <source>
        <dbReference type="ARBA" id="ARBA00022660"/>
    </source>
</evidence>
<dbReference type="GO" id="GO:0016020">
    <property type="term" value="C:membrane"/>
    <property type="evidence" value="ECO:0007669"/>
    <property type="project" value="UniProtKB-SubCell"/>
</dbReference>
<dbReference type="GO" id="GO:0016491">
    <property type="term" value="F:oxidoreductase activity"/>
    <property type="evidence" value="ECO:0007669"/>
    <property type="project" value="InterPro"/>
</dbReference>
<dbReference type="InterPro" id="IPR045187">
    <property type="entry name" value="CcO_II"/>
</dbReference>
<dbReference type="GO" id="GO:0005507">
    <property type="term" value="F:copper ion binding"/>
    <property type="evidence" value="ECO:0007669"/>
    <property type="project" value="InterPro"/>
</dbReference>
<evidence type="ECO:0000256" key="5">
    <source>
        <dbReference type="ARBA" id="ARBA00022617"/>
    </source>
</evidence>
<keyword evidence="13" id="KW-0186">Copper</keyword>
<dbReference type="GO" id="GO:0042773">
    <property type="term" value="P:ATP synthesis coupled electron transport"/>
    <property type="evidence" value="ECO:0007669"/>
    <property type="project" value="TreeGrafter"/>
</dbReference>
<evidence type="ECO:0000256" key="19">
    <source>
        <dbReference type="SAM" id="Phobius"/>
    </source>
</evidence>
<dbReference type="Gene3D" id="2.60.40.420">
    <property type="entry name" value="Cupredoxins - blue copper proteins"/>
    <property type="match status" value="1"/>
</dbReference>
<dbReference type="Pfam" id="PF00034">
    <property type="entry name" value="Cytochrom_C"/>
    <property type="match status" value="1"/>
</dbReference>
<dbReference type="SUPFAM" id="SSF49503">
    <property type="entry name" value="Cupredoxins"/>
    <property type="match status" value="1"/>
</dbReference>
<reference evidence="22 23" key="1">
    <citation type="submission" date="2016-12" db="EMBL/GenBank/DDBJ databases">
        <title>Genome sequencing of Methylocaldum marinum.</title>
        <authorList>
            <person name="Takeuchi M."/>
            <person name="Kamagata Y."/>
            <person name="Hiraoka S."/>
            <person name="Oshima K."/>
            <person name="Hattori M."/>
            <person name="Iwasaki W."/>
        </authorList>
    </citation>
    <scope>NUCLEOTIDE SEQUENCE [LARGE SCALE GENOMIC DNA]</scope>
    <source>
        <strain evidence="22 23">S8</strain>
    </source>
</reference>
<dbReference type="EC" id="7.1.1.9" evidence="3"/>
<dbReference type="Pfam" id="PF00116">
    <property type="entry name" value="COX2"/>
    <property type="match status" value="1"/>
</dbReference>
<dbReference type="RefSeq" id="WP_119628603.1">
    <property type="nucleotide sequence ID" value="NZ_AP017928.1"/>
</dbReference>
<comment type="function">
    <text evidence="15">Subunits I and II form the functional core of the enzyme complex. Electrons originating in cytochrome c are transferred via heme a and Cu(A) to the binuclear center formed by heme a3 and Cu(B).</text>
</comment>
<evidence type="ECO:0000256" key="12">
    <source>
        <dbReference type="ARBA" id="ARBA00023004"/>
    </source>
</evidence>
<dbReference type="Proteomes" id="UP000266313">
    <property type="component" value="Chromosome"/>
</dbReference>
<dbReference type="GO" id="GO:0004129">
    <property type="term" value="F:cytochrome-c oxidase activity"/>
    <property type="evidence" value="ECO:0007669"/>
    <property type="project" value="UniProtKB-EC"/>
</dbReference>
<evidence type="ECO:0000256" key="13">
    <source>
        <dbReference type="ARBA" id="ARBA00023008"/>
    </source>
</evidence>
<keyword evidence="7 19" id="KW-0812">Transmembrane</keyword>
<evidence type="ECO:0000259" key="21">
    <source>
        <dbReference type="PROSITE" id="PS51007"/>
    </source>
</evidence>
<dbReference type="PROSITE" id="PS51007">
    <property type="entry name" value="CYTC"/>
    <property type="match status" value="1"/>
</dbReference>
<evidence type="ECO:0000256" key="4">
    <source>
        <dbReference type="ARBA" id="ARBA00022448"/>
    </source>
</evidence>
<feature type="transmembrane region" description="Helical" evidence="19">
    <location>
        <begin position="79"/>
        <end position="102"/>
    </location>
</feature>
<keyword evidence="4" id="KW-0813">Transport</keyword>
<dbReference type="EMBL" id="AP017928">
    <property type="protein sequence ID" value="BBA32905.1"/>
    <property type="molecule type" value="Genomic_DNA"/>
</dbReference>
<dbReference type="SUPFAM" id="SSF81464">
    <property type="entry name" value="Cytochrome c oxidase subunit II-like, transmembrane region"/>
    <property type="match status" value="1"/>
</dbReference>
<dbReference type="InterPro" id="IPR008972">
    <property type="entry name" value="Cupredoxin"/>
</dbReference>
<keyword evidence="12 18" id="KW-0408">Iron</keyword>
<keyword evidence="14 19" id="KW-0472">Membrane</keyword>
<keyword evidence="5 18" id="KW-0349">Heme</keyword>
<comment type="catalytic activity">
    <reaction evidence="17">
        <text>4 Fe(II)-[cytochrome c] + O2 + 8 H(+)(in) = 4 Fe(III)-[cytochrome c] + 2 H2O + 4 H(+)(out)</text>
        <dbReference type="Rhea" id="RHEA:11436"/>
        <dbReference type="Rhea" id="RHEA-COMP:10350"/>
        <dbReference type="Rhea" id="RHEA-COMP:14399"/>
        <dbReference type="ChEBI" id="CHEBI:15377"/>
        <dbReference type="ChEBI" id="CHEBI:15378"/>
        <dbReference type="ChEBI" id="CHEBI:15379"/>
        <dbReference type="ChEBI" id="CHEBI:29033"/>
        <dbReference type="ChEBI" id="CHEBI:29034"/>
        <dbReference type="EC" id="7.1.1.9"/>
    </reaction>
</comment>
<evidence type="ECO:0000313" key="23">
    <source>
        <dbReference type="Proteomes" id="UP000266313"/>
    </source>
</evidence>
<dbReference type="Gene3D" id="1.10.287.90">
    <property type="match status" value="1"/>
</dbReference>
<organism evidence="22 23">
    <name type="scientific">Methylocaldum marinum</name>
    <dbReference type="NCBI Taxonomy" id="1432792"/>
    <lineage>
        <taxon>Bacteria</taxon>
        <taxon>Pseudomonadati</taxon>
        <taxon>Pseudomonadota</taxon>
        <taxon>Gammaproteobacteria</taxon>
        <taxon>Methylococcales</taxon>
        <taxon>Methylococcaceae</taxon>
        <taxon>Methylocaldum</taxon>
    </lineage>
</organism>
<dbReference type="InterPro" id="IPR036909">
    <property type="entry name" value="Cyt_c-like_dom_sf"/>
</dbReference>
<dbReference type="PROSITE" id="PS51257">
    <property type="entry name" value="PROKAR_LIPOPROTEIN"/>
    <property type="match status" value="1"/>
</dbReference>
<comment type="subcellular location">
    <subcellularLocation>
        <location evidence="1">Membrane</location>
        <topology evidence="1">Multi-pass membrane protein</topology>
    </subcellularLocation>
</comment>
<dbReference type="InterPro" id="IPR009056">
    <property type="entry name" value="Cyt_c-like_dom"/>
</dbReference>
<keyword evidence="8 18" id="KW-0479">Metal-binding</keyword>
<evidence type="ECO:0000313" key="22">
    <source>
        <dbReference type="EMBL" id="BBA32905.1"/>
    </source>
</evidence>
<evidence type="ECO:0000256" key="8">
    <source>
        <dbReference type="ARBA" id="ARBA00022723"/>
    </source>
</evidence>
<dbReference type="KEGG" id="mmai:sS8_0940"/>
<keyword evidence="6" id="KW-0679">Respiratory chain</keyword>
<dbReference type="PROSITE" id="PS50857">
    <property type="entry name" value="COX2_CUA"/>
    <property type="match status" value="1"/>
</dbReference>
<comment type="similarity">
    <text evidence="2">Belongs to the cytochrome c oxidase subunit 2 family.</text>
</comment>
<dbReference type="AlphaFoldDB" id="A0A250KMN6"/>
<evidence type="ECO:0000256" key="16">
    <source>
        <dbReference type="ARBA" id="ARBA00031399"/>
    </source>
</evidence>
<evidence type="ECO:0000256" key="10">
    <source>
        <dbReference type="ARBA" id="ARBA00022982"/>
    </source>
</evidence>
<evidence type="ECO:0000256" key="2">
    <source>
        <dbReference type="ARBA" id="ARBA00007866"/>
    </source>
</evidence>
<evidence type="ECO:0000256" key="9">
    <source>
        <dbReference type="ARBA" id="ARBA00022967"/>
    </source>
</evidence>
<dbReference type="InterPro" id="IPR002429">
    <property type="entry name" value="CcO_II-like_C"/>
</dbReference>
<evidence type="ECO:0000256" key="1">
    <source>
        <dbReference type="ARBA" id="ARBA00004141"/>
    </source>
</evidence>
<dbReference type="PROSITE" id="PS00078">
    <property type="entry name" value="COX2"/>
    <property type="match status" value="1"/>
</dbReference>
<keyword evidence="11 19" id="KW-1133">Transmembrane helix</keyword>
<keyword evidence="10" id="KW-0249">Electron transport</keyword>
<evidence type="ECO:0000256" key="7">
    <source>
        <dbReference type="ARBA" id="ARBA00022692"/>
    </source>
</evidence>
<evidence type="ECO:0000256" key="17">
    <source>
        <dbReference type="ARBA" id="ARBA00047816"/>
    </source>
</evidence>
<feature type="domain" description="Cytochrome oxidase subunit II copper A binding" evidence="20">
    <location>
        <begin position="112"/>
        <end position="228"/>
    </location>
</feature>
<evidence type="ECO:0000256" key="3">
    <source>
        <dbReference type="ARBA" id="ARBA00012949"/>
    </source>
</evidence>
<evidence type="ECO:0000256" key="11">
    <source>
        <dbReference type="ARBA" id="ARBA00022989"/>
    </source>
</evidence>